<dbReference type="InterPro" id="IPR012338">
    <property type="entry name" value="Beta-lactam/transpept-like"/>
</dbReference>
<dbReference type="Proteomes" id="UP001268089">
    <property type="component" value="Unassembled WGS sequence"/>
</dbReference>
<dbReference type="PANTHER" id="PTHR43283:SF14">
    <property type="entry name" value="BLL8153 PROTEIN"/>
    <property type="match status" value="1"/>
</dbReference>
<organism evidence="3 4">
    <name type="scientific">Rhodoferax saidenbachensis</name>
    <dbReference type="NCBI Taxonomy" id="1484693"/>
    <lineage>
        <taxon>Bacteria</taxon>
        <taxon>Pseudomonadati</taxon>
        <taxon>Pseudomonadota</taxon>
        <taxon>Betaproteobacteria</taxon>
        <taxon>Burkholderiales</taxon>
        <taxon>Comamonadaceae</taxon>
        <taxon>Rhodoferax</taxon>
    </lineage>
</organism>
<feature type="chain" id="PRO_5046039362" evidence="1">
    <location>
        <begin position="23"/>
        <end position="415"/>
    </location>
</feature>
<feature type="signal peptide" evidence="1">
    <location>
        <begin position="1"/>
        <end position="22"/>
    </location>
</feature>
<dbReference type="InterPro" id="IPR050789">
    <property type="entry name" value="Diverse_Enzym_Activities"/>
</dbReference>
<sequence length="415" mass="45222">MHLRHHTWPIFAAALVCGASLAAPDEDLLGKAAGYPVAPRLGQAFQEAYRVGSFSAMDTLSPHCMLEPSAQPQPLPKAASEPAFRYQFDGKTLTLDDYMQRQRATAVLVLHDGQIVAERSNYDRKPEHRLLSNSMAKTIVALGFGKALEEGRIRSLEDTAATYEPKLAGTLYGETKIINLMRMASGAKFVEDYSGKDDLARFNQTTRTQGNAAGAQVITERVAPEGTLFNYASAETQMLGLVLRGATGQSLCQYIGEKVWQPLGAESAATWLTNAVDQTELAAGNFNATVHDYARLGLMLANDGQRDGKAIIARDYLLRMTEASQQPLAFRPGTMQNKGSTYMGYGLQTWLLPGSHRRFVLLGIYGQAIMVDPDLKLVVVHMAVAKDASGDASGTRMGQERNALWRGIVAAYGTW</sequence>
<evidence type="ECO:0000313" key="4">
    <source>
        <dbReference type="Proteomes" id="UP001268089"/>
    </source>
</evidence>
<evidence type="ECO:0000313" key="3">
    <source>
        <dbReference type="EMBL" id="MDR7308307.1"/>
    </source>
</evidence>
<accession>A0ABU1ZRY2</accession>
<reference evidence="3 4" key="1">
    <citation type="submission" date="2023-07" db="EMBL/GenBank/DDBJ databases">
        <title>Sorghum-associated microbial communities from plants grown in Nebraska, USA.</title>
        <authorList>
            <person name="Schachtman D."/>
        </authorList>
    </citation>
    <scope>NUCLEOTIDE SEQUENCE [LARGE SCALE GENOMIC DNA]</scope>
    <source>
        <strain evidence="3 4">BE308</strain>
    </source>
</reference>
<dbReference type="EMBL" id="JAVDXO010000010">
    <property type="protein sequence ID" value="MDR7308307.1"/>
    <property type="molecule type" value="Genomic_DNA"/>
</dbReference>
<dbReference type="Gene3D" id="3.40.710.10">
    <property type="entry name" value="DD-peptidase/beta-lactamase superfamily"/>
    <property type="match status" value="1"/>
</dbReference>
<dbReference type="PANTHER" id="PTHR43283">
    <property type="entry name" value="BETA-LACTAMASE-RELATED"/>
    <property type="match status" value="1"/>
</dbReference>
<evidence type="ECO:0000256" key="1">
    <source>
        <dbReference type="SAM" id="SignalP"/>
    </source>
</evidence>
<dbReference type="RefSeq" id="WP_310345431.1">
    <property type="nucleotide sequence ID" value="NZ_JAVDXO010000010.1"/>
</dbReference>
<proteinExistence type="predicted"/>
<keyword evidence="4" id="KW-1185">Reference proteome</keyword>
<dbReference type="InterPro" id="IPR001466">
    <property type="entry name" value="Beta-lactam-related"/>
</dbReference>
<protein>
    <submittedName>
        <fullName evidence="3">CubicO group peptidase (Beta-lactamase class C family)</fullName>
    </submittedName>
</protein>
<dbReference type="Pfam" id="PF00144">
    <property type="entry name" value="Beta-lactamase"/>
    <property type="match status" value="1"/>
</dbReference>
<comment type="caution">
    <text evidence="3">The sequence shown here is derived from an EMBL/GenBank/DDBJ whole genome shotgun (WGS) entry which is preliminary data.</text>
</comment>
<keyword evidence="1" id="KW-0732">Signal</keyword>
<name>A0ABU1ZRY2_9BURK</name>
<feature type="domain" description="Beta-lactamase-related" evidence="2">
    <location>
        <begin position="97"/>
        <end position="383"/>
    </location>
</feature>
<dbReference type="SUPFAM" id="SSF56601">
    <property type="entry name" value="beta-lactamase/transpeptidase-like"/>
    <property type="match status" value="1"/>
</dbReference>
<gene>
    <name evidence="3" type="ORF">J2X15_003616</name>
</gene>
<evidence type="ECO:0000259" key="2">
    <source>
        <dbReference type="Pfam" id="PF00144"/>
    </source>
</evidence>